<keyword evidence="1" id="KW-0812">Transmembrane</keyword>
<feature type="transmembrane region" description="Helical" evidence="1">
    <location>
        <begin position="248"/>
        <end position="268"/>
    </location>
</feature>
<dbReference type="GO" id="GO:0004175">
    <property type="term" value="F:endopeptidase activity"/>
    <property type="evidence" value="ECO:0007669"/>
    <property type="project" value="UniProtKB-ARBA"/>
</dbReference>
<dbReference type="EMBL" id="SUTK01000029">
    <property type="protein sequence ID" value="MBE6502093.1"/>
    <property type="molecule type" value="Genomic_DNA"/>
</dbReference>
<dbReference type="Pfam" id="PF02517">
    <property type="entry name" value="Rce1-like"/>
    <property type="match status" value="1"/>
</dbReference>
<keyword evidence="3" id="KW-0482">Metalloprotease</keyword>
<dbReference type="GO" id="GO:0008237">
    <property type="term" value="F:metallopeptidase activity"/>
    <property type="evidence" value="ECO:0007669"/>
    <property type="project" value="UniProtKB-KW"/>
</dbReference>
<keyword evidence="1" id="KW-1133">Transmembrane helix</keyword>
<dbReference type="GO" id="GO:0080120">
    <property type="term" value="P:CAAX-box protein maturation"/>
    <property type="evidence" value="ECO:0007669"/>
    <property type="project" value="UniProtKB-ARBA"/>
</dbReference>
<feature type="transmembrane region" description="Helical" evidence="1">
    <location>
        <begin position="275"/>
        <end position="295"/>
    </location>
</feature>
<evidence type="ECO:0000313" key="3">
    <source>
        <dbReference type="EMBL" id="MBE6502093.1"/>
    </source>
</evidence>
<feature type="domain" description="CAAX prenyl protease 2/Lysostaphin resistance protein A-like" evidence="2">
    <location>
        <begin position="196"/>
        <end position="286"/>
    </location>
</feature>
<feature type="transmembrane region" description="Helical" evidence="1">
    <location>
        <begin position="28"/>
        <end position="45"/>
    </location>
</feature>
<keyword evidence="3" id="KW-0378">Hydrolase</keyword>
<evidence type="ECO:0000259" key="2">
    <source>
        <dbReference type="Pfam" id="PF02517"/>
    </source>
</evidence>
<keyword evidence="1" id="KW-0472">Membrane</keyword>
<feature type="transmembrane region" description="Helical" evidence="1">
    <location>
        <begin position="192"/>
        <end position="211"/>
    </location>
</feature>
<evidence type="ECO:0000313" key="4">
    <source>
        <dbReference type="Proteomes" id="UP000783037"/>
    </source>
</evidence>
<gene>
    <name evidence="3" type="ORF">E7Z79_06580</name>
</gene>
<protein>
    <submittedName>
        <fullName evidence="3">CPBP family intramembrane metalloprotease</fullName>
    </submittedName>
</protein>
<feature type="transmembrane region" description="Helical" evidence="1">
    <location>
        <begin position="160"/>
        <end position="180"/>
    </location>
</feature>
<dbReference type="AlphaFoldDB" id="A0A8T3V669"/>
<evidence type="ECO:0000256" key="1">
    <source>
        <dbReference type="SAM" id="Phobius"/>
    </source>
</evidence>
<feature type="transmembrane region" description="Helical" evidence="1">
    <location>
        <begin position="120"/>
        <end position="139"/>
    </location>
</feature>
<dbReference type="InterPro" id="IPR003675">
    <property type="entry name" value="Rce1/LyrA-like_dom"/>
</dbReference>
<comment type="caution">
    <text evidence="3">The sequence shown here is derived from an EMBL/GenBank/DDBJ whole genome shotgun (WGS) entry which is preliminary data.</text>
</comment>
<feature type="transmembrane region" description="Helical" evidence="1">
    <location>
        <begin position="223"/>
        <end position="242"/>
    </location>
</feature>
<sequence>MVGITMVTALTAKTVKNDNTVQINKSKFFFSITINIFMTNFKYFLKYTTIMSENNFPDYITFPRTFEKYRWYKPILVLIIGTIVFLALQALLLVIFSAAYGSDSINALLLQGYESLNSEVGSYIGYLSVAIFLPSLYVATKIVRDRPFSSYSSSRGGWNWKLFFKSLTIPLAVYLIFEIMNTLIHGQKGPNTLTLTFFVICLIIVPLQCIGEEYIMRGLVMQTFGSWFKIPVLAIVLQSIVFTSLHPYSILGVIGVFMQGICLGFLTWRSNGLEAACALHSVNNLISAYFVALGFEVSSSVITPYDFASTIIVSVISTLALYYVGTKKGWFEEKTEKLW</sequence>
<dbReference type="Proteomes" id="UP000783037">
    <property type="component" value="Unassembled WGS sequence"/>
</dbReference>
<organism evidence="3 4">
    <name type="scientific">Methanobrevibacter thaueri</name>
    <dbReference type="NCBI Taxonomy" id="190975"/>
    <lineage>
        <taxon>Archaea</taxon>
        <taxon>Methanobacteriati</taxon>
        <taxon>Methanobacteriota</taxon>
        <taxon>Methanomada group</taxon>
        <taxon>Methanobacteria</taxon>
        <taxon>Methanobacteriales</taxon>
        <taxon>Methanobacteriaceae</taxon>
        <taxon>Methanobrevibacter</taxon>
    </lineage>
</organism>
<feature type="transmembrane region" description="Helical" evidence="1">
    <location>
        <begin position="75"/>
        <end position="100"/>
    </location>
</feature>
<accession>A0A8T3V669</accession>
<keyword evidence="3" id="KW-0645">Protease</keyword>
<proteinExistence type="predicted"/>
<name>A0A8T3V669_9EURY</name>
<reference evidence="3" key="1">
    <citation type="submission" date="2019-04" db="EMBL/GenBank/DDBJ databases">
        <title>Evolution of Biomass-Degrading Anaerobic Consortia Revealed by Metagenomics.</title>
        <authorList>
            <person name="Peng X."/>
        </authorList>
    </citation>
    <scope>NUCLEOTIDE SEQUENCE</scope>
    <source>
        <strain evidence="3">SIG18</strain>
    </source>
</reference>
<feature type="transmembrane region" description="Helical" evidence="1">
    <location>
        <begin position="307"/>
        <end position="324"/>
    </location>
</feature>